<feature type="domain" description="Zn(2)-C6 fungal-type" evidence="5">
    <location>
        <begin position="32"/>
        <end position="62"/>
    </location>
</feature>
<evidence type="ECO:0000313" key="6">
    <source>
        <dbReference type="EMBL" id="OCK78757.1"/>
    </source>
</evidence>
<reference evidence="6 7" key="1">
    <citation type="journal article" date="2016" name="Nat. Commun.">
        <title>Ectomycorrhizal ecology is imprinted in the genome of the dominant symbiotic fungus Cenococcum geophilum.</title>
        <authorList>
            <consortium name="DOE Joint Genome Institute"/>
            <person name="Peter M."/>
            <person name="Kohler A."/>
            <person name="Ohm R.A."/>
            <person name="Kuo A."/>
            <person name="Krutzmann J."/>
            <person name="Morin E."/>
            <person name="Arend M."/>
            <person name="Barry K.W."/>
            <person name="Binder M."/>
            <person name="Choi C."/>
            <person name="Clum A."/>
            <person name="Copeland A."/>
            <person name="Grisel N."/>
            <person name="Haridas S."/>
            <person name="Kipfer T."/>
            <person name="LaButti K."/>
            <person name="Lindquist E."/>
            <person name="Lipzen A."/>
            <person name="Maire R."/>
            <person name="Meier B."/>
            <person name="Mihaltcheva S."/>
            <person name="Molinier V."/>
            <person name="Murat C."/>
            <person name="Poggeler S."/>
            <person name="Quandt C.A."/>
            <person name="Sperisen C."/>
            <person name="Tritt A."/>
            <person name="Tisserant E."/>
            <person name="Crous P.W."/>
            <person name="Henrissat B."/>
            <person name="Nehls U."/>
            <person name="Egli S."/>
            <person name="Spatafora J.W."/>
            <person name="Grigoriev I.V."/>
            <person name="Martin F.M."/>
        </authorList>
    </citation>
    <scope>NUCLEOTIDE SEQUENCE [LARGE SCALE GENOMIC DNA]</scope>
    <source>
        <strain evidence="6 7">CBS 459.81</strain>
    </source>
</reference>
<dbReference type="GO" id="GO:0006351">
    <property type="term" value="P:DNA-templated transcription"/>
    <property type="evidence" value="ECO:0007669"/>
    <property type="project" value="InterPro"/>
</dbReference>
<comment type="subcellular location">
    <subcellularLocation>
        <location evidence="1">Nucleus</location>
    </subcellularLocation>
</comment>
<dbReference type="SMART" id="SM00066">
    <property type="entry name" value="GAL4"/>
    <property type="match status" value="1"/>
</dbReference>
<dbReference type="Proteomes" id="UP000250266">
    <property type="component" value="Unassembled WGS sequence"/>
</dbReference>
<dbReference type="InterPro" id="IPR050613">
    <property type="entry name" value="Sec_Metabolite_Reg"/>
</dbReference>
<keyword evidence="3" id="KW-0539">Nucleus</keyword>
<dbReference type="GO" id="GO:0003677">
    <property type="term" value="F:DNA binding"/>
    <property type="evidence" value="ECO:0007669"/>
    <property type="project" value="InterPro"/>
</dbReference>
<keyword evidence="2" id="KW-0479">Metal-binding</keyword>
<dbReference type="CDD" id="cd00067">
    <property type="entry name" value="GAL4"/>
    <property type="match status" value="1"/>
</dbReference>
<dbReference type="SMART" id="SM00906">
    <property type="entry name" value="Fungal_trans"/>
    <property type="match status" value="1"/>
</dbReference>
<evidence type="ECO:0000256" key="3">
    <source>
        <dbReference type="ARBA" id="ARBA00023242"/>
    </source>
</evidence>
<dbReference type="InterPro" id="IPR007219">
    <property type="entry name" value="XnlR_reg_dom"/>
</dbReference>
<dbReference type="InterPro" id="IPR001138">
    <property type="entry name" value="Zn2Cys6_DnaBD"/>
</dbReference>
<accession>A0A8E2E7F3</accession>
<evidence type="ECO:0000313" key="7">
    <source>
        <dbReference type="Proteomes" id="UP000250266"/>
    </source>
</evidence>
<dbReference type="GO" id="GO:0000981">
    <property type="term" value="F:DNA-binding transcription factor activity, RNA polymerase II-specific"/>
    <property type="evidence" value="ECO:0007669"/>
    <property type="project" value="InterPro"/>
</dbReference>
<dbReference type="SUPFAM" id="SSF57701">
    <property type="entry name" value="Zn2/Cys6 DNA-binding domain"/>
    <property type="match status" value="1"/>
</dbReference>
<feature type="compositionally biased region" description="Polar residues" evidence="4">
    <location>
        <begin position="141"/>
        <end position="151"/>
    </location>
</feature>
<feature type="region of interest" description="Disordered" evidence="4">
    <location>
        <begin position="1"/>
        <end position="26"/>
    </location>
</feature>
<dbReference type="CDD" id="cd12148">
    <property type="entry name" value="fungal_TF_MHR"/>
    <property type="match status" value="1"/>
</dbReference>
<feature type="compositionally biased region" description="Polar residues" evidence="4">
    <location>
        <begin position="71"/>
        <end position="83"/>
    </location>
</feature>
<dbReference type="PROSITE" id="PS00463">
    <property type="entry name" value="ZN2_CY6_FUNGAL_1"/>
    <property type="match status" value="1"/>
</dbReference>
<dbReference type="AlphaFoldDB" id="A0A8E2E7F3"/>
<dbReference type="Gene3D" id="4.10.240.10">
    <property type="entry name" value="Zn(2)-C6 fungal-type DNA-binding domain"/>
    <property type="match status" value="1"/>
</dbReference>
<dbReference type="InterPro" id="IPR036864">
    <property type="entry name" value="Zn2-C6_fun-type_DNA-bd_sf"/>
</dbReference>
<feature type="region of interest" description="Disordered" evidence="4">
    <location>
        <begin position="117"/>
        <end position="155"/>
    </location>
</feature>
<dbReference type="GO" id="GO:0005634">
    <property type="term" value="C:nucleus"/>
    <property type="evidence" value="ECO:0007669"/>
    <property type="project" value="UniProtKB-SubCell"/>
</dbReference>
<evidence type="ECO:0000256" key="4">
    <source>
        <dbReference type="SAM" id="MobiDB-lite"/>
    </source>
</evidence>
<dbReference type="PANTHER" id="PTHR31001">
    <property type="entry name" value="UNCHARACTERIZED TRANSCRIPTIONAL REGULATORY PROTEIN"/>
    <property type="match status" value="1"/>
</dbReference>
<feature type="region of interest" description="Disordered" evidence="4">
    <location>
        <begin position="67"/>
        <end position="91"/>
    </location>
</feature>
<gene>
    <name evidence="6" type="ORF">K432DRAFT_417814</name>
</gene>
<dbReference type="EMBL" id="KV745042">
    <property type="protein sequence ID" value="OCK78757.1"/>
    <property type="molecule type" value="Genomic_DNA"/>
</dbReference>
<organism evidence="6 7">
    <name type="scientific">Lepidopterella palustris CBS 459.81</name>
    <dbReference type="NCBI Taxonomy" id="1314670"/>
    <lineage>
        <taxon>Eukaryota</taxon>
        <taxon>Fungi</taxon>
        <taxon>Dikarya</taxon>
        <taxon>Ascomycota</taxon>
        <taxon>Pezizomycotina</taxon>
        <taxon>Dothideomycetes</taxon>
        <taxon>Pleosporomycetidae</taxon>
        <taxon>Mytilinidiales</taxon>
        <taxon>Argynnaceae</taxon>
        <taxon>Lepidopterella</taxon>
    </lineage>
</organism>
<protein>
    <recommendedName>
        <fullName evidence="5">Zn(2)-C6 fungal-type domain-containing protein</fullName>
    </recommendedName>
</protein>
<sequence>MAESVKLPSPTPSNSTPSGKPQTTGRQRAIASCLTCRRRKVRCDHGHPTCGACLRGSHTCTYASDHLQGAPHQSSPSLSNRVMKSSPPGVSKLLRTTDVQARLDRLESLLEQAVGGQNLANMTPSADASRDLQNTRETDSELTPSSGSGSNLGVGISSDGHDGTLLLEDGQAQFVSSLHWALLADEIQDIKALLCDRPQEDAADKSRRSSPHAFGSLFPIGRNNSDMNVKSFLPESNEQADALLEIFLSNVDPMTRIIHKPTLIRRFDNHVREANPLAFAIFYSAINSMSSSTVIGKFNAKKESLLEQFQQGLEMSLARDHFLTTSSLEVLQGFILWLTCITKEDDMGKAWTLLGLAIRIGLNQGLHRDPSLFPVGSMDVVTIELRRRLWHQICHLEFRAAECKGQEPTVADDDFTTLLPRNINDDDLTEGNSPGTAPYDDTKFTDVTFQLVRFNGMRCLRRIIQSTYRLERRILGSGLRGTSAPDPVLELQNLYKEIQLMVDEMLEFNRTKYLQYCKLDVPIQRLCLGLASLLEWRSWVLFWLRIPRAYREVVFSTNVRKMIFAKSVNLIETINGANADVDAERFRWHIGGHAAFQAIMHVLSELRNPEFQTLDRLRALRALQISRTLKENVTSKAWLVVKGMIDKTISDHLAVQLGRSCSYPVANSAPPKGSCGSPSNSRGLTSQLPAVDLGAPLYVDQTPIYPTQTSAGSADLNFQADFGQMNLNNLAAMDMQDVSMDFDWGFWGDPVDLGTMDYI</sequence>
<evidence type="ECO:0000259" key="5">
    <source>
        <dbReference type="PROSITE" id="PS50048"/>
    </source>
</evidence>
<dbReference type="GO" id="GO:0008270">
    <property type="term" value="F:zinc ion binding"/>
    <property type="evidence" value="ECO:0007669"/>
    <property type="project" value="InterPro"/>
</dbReference>
<proteinExistence type="predicted"/>
<dbReference type="Pfam" id="PF04082">
    <property type="entry name" value="Fungal_trans"/>
    <property type="match status" value="1"/>
</dbReference>
<name>A0A8E2E7F3_9PEZI</name>
<evidence type="ECO:0000256" key="2">
    <source>
        <dbReference type="ARBA" id="ARBA00022723"/>
    </source>
</evidence>
<dbReference type="Pfam" id="PF00172">
    <property type="entry name" value="Zn_clus"/>
    <property type="match status" value="1"/>
</dbReference>
<evidence type="ECO:0000256" key="1">
    <source>
        <dbReference type="ARBA" id="ARBA00004123"/>
    </source>
</evidence>
<feature type="compositionally biased region" description="Basic and acidic residues" evidence="4">
    <location>
        <begin position="128"/>
        <end position="139"/>
    </location>
</feature>
<dbReference type="OrthoDB" id="424974at2759"/>
<dbReference type="PANTHER" id="PTHR31001:SF77">
    <property type="entry name" value="TRANSCRIPTION FACTOR, PUTATIVE (AFU_ORTHOLOGUE AFUA_3G12940)-RELATED"/>
    <property type="match status" value="1"/>
</dbReference>
<keyword evidence="7" id="KW-1185">Reference proteome</keyword>
<dbReference type="PROSITE" id="PS50048">
    <property type="entry name" value="ZN2_CY6_FUNGAL_2"/>
    <property type="match status" value="1"/>
</dbReference>